<gene>
    <name evidence="3" type="primary">LOC117136195</name>
</gene>
<evidence type="ECO:0000256" key="1">
    <source>
        <dbReference type="SAM" id="MobiDB-lite"/>
    </source>
</evidence>
<evidence type="ECO:0000313" key="3">
    <source>
        <dbReference type="RefSeq" id="XP_033152831.1"/>
    </source>
</evidence>
<dbReference type="Proteomes" id="UP000515162">
    <property type="component" value="Chromosome 2R"/>
</dbReference>
<reference evidence="3" key="1">
    <citation type="submission" date="2025-08" db="UniProtKB">
        <authorList>
            <consortium name="RefSeq"/>
        </authorList>
    </citation>
    <scope>IDENTIFICATION</scope>
    <source>
        <strain evidence="3">Mau12</strain>
        <tissue evidence="3">Whole Body</tissue>
    </source>
</reference>
<sequence length="245" mass="28058">MFAMKPPLLTKLSEFAGKPNCSTNDQLPMGLNWYLLKTTGSMTRVNTYVRRFTNESQRSRDLNMVSKVPKRTGASITITDLDTMSYMSSSSRKAKITSARPDQLKMSKNAPDDDVVCPMQTSRKHIEEPAVRDSPQMREFFEEVRRRKLKDYYLQMKAAQRNTAMSHMCPDCGFVKRDKKDLSKNIYCTGDKRLRIKDCDRHGDLTWLWNSSAAYPHSALSSGCSRGVSSHLEILFKLHNIKCLI</sequence>
<accession>A0A6P8JP94</accession>
<keyword evidence="2" id="KW-1185">Reference proteome</keyword>
<organism evidence="2 3">
    <name type="scientific">Drosophila mauritiana</name>
    <name type="common">Fruit fly</name>
    <dbReference type="NCBI Taxonomy" id="7226"/>
    <lineage>
        <taxon>Eukaryota</taxon>
        <taxon>Metazoa</taxon>
        <taxon>Ecdysozoa</taxon>
        <taxon>Arthropoda</taxon>
        <taxon>Hexapoda</taxon>
        <taxon>Insecta</taxon>
        <taxon>Pterygota</taxon>
        <taxon>Neoptera</taxon>
        <taxon>Endopterygota</taxon>
        <taxon>Diptera</taxon>
        <taxon>Brachycera</taxon>
        <taxon>Muscomorpha</taxon>
        <taxon>Ephydroidea</taxon>
        <taxon>Drosophilidae</taxon>
        <taxon>Drosophila</taxon>
        <taxon>Sophophora</taxon>
    </lineage>
</organism>
<proteinExistence type="predicted"/>
<feature type="region of interest" description="Disordered" evidence="1">
    <location>
        <begin position="92"/>
        <end position="113"/>
    </location>
</feature>
<evidence type="ECO:0000313" key="2">
    <source>
        <dbReference type="Proteomes" id="UP000515162"/>
    </source>
</evidence>
<name>A0A6P8JP94_DROMA</name>
<dbReference type="GeneID" id="117136195"/>
<dbReference type="AlphaFoldDB" id="A0A6P8JP94"/>
<protein>
    <submittedName>
        <fullName evidence="3">Uncharacterized protein LOC117136195</fullName>
    </submittedName>
</protein>
<dbReference type="RefSeq" id="XP_033152831.1">
    <property type="nucleotide sequence ID" value="XM_033296940.1"/>
</dbReference>